<gene>
    <name evidence="5" type="ORF">ELQ35_00340</name>
</gene>
<dbReference type="SUPFAM" id="SSF46785">
    <property type="entry name" value="Winged helix' DNA-binding domain"/>
    <property type="match status" value="1"/>
</dbReference>
<evidence type="ECO:0000256" key="3">
    <source>
        <dbReference type="ARBA" id="ARBA00023163"/>
    </source>
</evidence>
<evidence type="ECO:0000256" key="1">
    <source>
        <dbReference type="ARBA" id="ARBA00023015"/>
    </source>
</evidence>
<dbReference type="GO" id="GO:0003677">
    <property type="term" value="F:DNA binding"/>
    <property type="evidence" value="ECO:0007669"/>
    <property type="project" value="UniProtKB-KW"/>
</dbReference>
<dbReference type="PANTHER" id="PTHR42756">
    <property type="entry name" value="TRANSCRIPTIONAL REGULATOR, MARR"/>
    <property type="match status" value="1"/>
</dbReference>
<organism evidence="5 6">
    <name type="scientific">Peribacillus cavernae</name>
    <dbReference type="NCBI Taxonomy" id="1674310"/>
    <lineage>
        <taxon>Bacteria</taxon>
        <taxon>Bacillati</taxon>
        <taxon>Bacillota</taxon>
        <taxon>Bacilli</taxon>
        <taxon>Bacillales</taxon>
        <taxon>Bacillaceae</taxon>
        <taxon>Peribacillus</taxon>
    </lineage>
</organism>
<comment type="caution">
    <text evidence="5">The sequence shown here is derived from an EMBL/GenBank/DDBJ whole genome shotgun (WGS) entry which is preliminary data.</text>
</comment>
<dbReference type="InterPro" id="IPR036390">
    <property type="entry name" value="WH_DNA-bd_sf"/>
</dbReference>
<dbReference type="Proteomes" id="UP000267430">
    <property type="component" value="Unassembled WGS sequence"/>
</dbReference>
<dbReference type="OrthoDB" id="288929at2"/>
<dbReference type="GO" id="GO:0003700">
    <property type="term" value="F:DNA-binding transcription factor activity"/>
    <property type="evidence" value="ECO:0007669"/>
    <property type="project" value="InterPro"/>
</dbReference>
<dbReference type="Gene3D" id="1.10.10.10">
    <property type="entry name" value="Winged helix-like DNA-binding domain superfamily/Winged helix DNA-binding domain"/>
    <property type="match status" value="1"/>
</dbReference>
<dbReference type="InterPro" id="IPR036388">
    <property type="entry name" value="WH-like_DNA-bd_sf"/>
</dbReference>
<dbReference type="Pfam" id="PF01047">
    <property type="entry name" value="MarR"/>
    <property type="match status" value="1"/>
</dbReference>
<dbReference type="PROSITE" id="PS50995">
    <property type="entry name" value="HTH_MARR_2"/>
    <property type="match status" value="1"/>
</dbReference>
<keyword evidence="1" id="KW-0805">Transcription regulation</keyword>
<dbReference type="EMBL" id="RYZZ01000001">
    <property type="protein sequence ID" value="RUQ32854.1"/>
    <property type="molecule type" value="Genomic_DNA"/>
</dbReference>
<protein>
    <submittedName>
        <fullName evidence="5">MarR family transcriptional regulator</fullName>
    </submittedName>
</protein>
<evidence type="ECO:0000259" key="4">
    <source>
        <dbReference type="PROSITE" id="PS50995"/>
    </source>
</evidence>
<proteinExistence type="predicted"/>
<dbReference type="PRINTS" id="PR00598">
    <property type="entry name" value="HTHMARR"/>
</dbReference>
<sequence>MYLLEKEFKNIFRNMRKEFNELFGSVINSNEFLVLKFIAVSGSQKASALSKELDVSASHITTVTDSLVKKGLITRNRVENDRRIVNLELTEKGKELINDLEQKKTEYMVAKFSKFTEEELSTLHELIKKLQ</sequence>
<dbReference type="PANTHER" id="PTHR42756:SF1">
    <property type="entry name" value="TRANSCRIPTIONAL REPRESSOR OF EMRAB OPERON"/>
    <property type="match status" value="1"/>
</dbReference>
<keyword evidence="6" id="KW-1185">Reference proteome</keyword>
<dbReference type="SMART" id="SM00347">
    <property type="entry name" value="HTH_MARR"/>
    <property type="match status" value="1"/>
</dbReference>
<name>A0A433HX78_9BACI</name>
<keyword evidence="3" id="KW-0804">Transcription</keyword>
<reference evidence="5 6" key="1">
    <citation type="submission" date="2018-12" db="EMBL/GenBank/DDBJ databases">
        <title>Bacillus chawlae sp. nov., Bacillus glennii sp. nov., and Bacillus saganii sp. nov. Isolated from the Vehicle Assembly Building at Kennedy Space Center where the Viking Spacecraft were Assembled.</title>
        <authorList>
            <person name="Seuylemezian A."/>
            <person name="Vaishampayan P."/>
        </authorList>
    </citation>
    <scope>NUCLEOTIDE SEQUENCE [LARGE SCALE GENOMIC DNA]</scope>
    <source>
        <strain evidence="5 6">L5</strain>
    </source>
</reference>
<dbReference type="InterPro" id="IPR000835">
    <property type="entry name" value="HTH_MarR-typ"/>
</dbReference>
<evidence type="ECO:0000313" key="5">
    <source>
        <dbReference type="EMBL" id="RUQ32854.1"/>
    </source>
</evidence>
<feature type="domain" description="HTH marR-type" evidence="4">
    <location>
        <begin position="1"/>
        <end position="131"/>
    </location>
</feature>
<evidence type="ECO:0000313" key="6">
    <source>
        <dbReference type="Proteomes" id="UP000267430"/>
    </source>
</evidence>
<dbReference type="AlphaFoldDB" id="A0A433HX78"/>
<keyword evidence="2" id="KW-0238">DNA-binding</keyword>
<evidence type="ECO:0000256" key="2">
    <source>
        <dbReference type="ARBA" id="ARBA00023125"/>
    </source>
</evidence>
<accession>A0A433HX78</accession>